<dbReference type="RefSeq" id="XP_015605082.1">
    <property type="nucleotide sequence ID" value="XM_015749596.2"/>
</dbReference>
<evidence type="ECO:0000313" key="2">
    <source>
        <dbReference type="Proteomes" id="UP000694920"/>
    </source>
</evidence>
<dbReference type="KEGG" id="ccin:107272429"/>
<dbReference type="AlphaFoldDB" id="A0AAJ7C9A9"/>
<feature type="signal peptide" evidence="1">
    <location>
        <begin position="1"/>
        <end position="16"/>
    </location>
</feature>
<reference evidence="3" key="1">
    <citation type="submission" date="2025-08" db="UniProtKB">
        <authorList>
            <consortium name="RefSeq"/>
        </authorList>
    </citation>
    <scope>IDENTIFICATION</scope>
</reference>
<organism evidence="2 3">
    <name type="scientific">Cephus cinctus</name>
    <name type="common">Wheat stem sawfly</name>
    <dbReference type="NCBI Taxonomy" id="211228"/>
    <lineage>
        <taxon>Eukaryota</taxon>
        <taxon>Metazoa</taxon>
        <taxon>Ecdysozoa</taxon>
        <taxon>Arthropoda</taxon>
        <taxon>Hexapoda</taxon>
        <taxon>Insecta</taxon>
        <taxon>Pterygota</taxon>
        <taxon>Neoptera</taxon>
        <taxon>Endopterygota</taxon>
        <taxon>Hymenoptera</taxon>
        <taxon>Cephoidea</taxon>
        <taxon>Cephidae</taxon>
        <taxon>Cephus</taxon>
    </lineage>
</organism>
<protein>
    <submittedName>
        <fullName evidence="3">Uncharacterized protein LOC107272429 isoform X1</fullName>
    </submittedName>
</protein>
<proteinExistence type="predicted"/>
<gene>
    <name evidence="3" type="primary">LOC107272429</name>
</gene>
<feature type="chain" id="PRO_5042608474" evidence="1">
    <location>
        <begin position="17"/>
        <end position="146"/>
    </location>
</feature>
<name>A0AAJ7C9A9_CEPCN</name>
<keyword evidence="2" id="KW-1185">Reference proteome</keyword>
<dbReference type="Proteomes" id="UP000694920">
    <property type="component" value="Unplaced"/>
</dbReference>
<accession>A0AAJ7C9A9</accession>
<sequence length="146" mass="16728">MFAIIVVLTLLITAHGNEVIVNRTDLLCSGHPYYNVSLTAYYPDFASDDEHDYLDMRGKKLRTLQNYLDGRDEYVTVAMDFSTHLPYGTRICVPELNEHFGKRIPLQVRDFGANLRGSEFTRLDICVRNEGDSYDNAVNRLVTVYV</sequence>
<evidence type="ECO:0000313" key="3">
    <source>
        <dbReference type="RefSeq" id="XP_015605082.1"/>
    </source>
</evidence>
<keyword evidence="1" id="KW-0732">Signal</keyword>
<dbReference type="GeneID" id="107272429"/>
<evidence type="ECO:0000256" key="1">
    <source>
        <dbReference type="SAM" id="SignalP"/>
    </source>
</evidence>